<organism evidence="4">
    <name type="scientific">Pongo abelii</name>
    <name type="common">Sumatran orangutan</name>
    <name type="synonym">Pongo pygmaeus abelii</name>
    <dbReference type="NCBI Taxonomy" id="9601"/>
    <lineage>
        <taxon>Eukaryota</taxon>
        <taxon>Metazoa</taxon>
        <taxon>Chordata</taxon>
        <taxon>Craniata</taxon>
        <taxon>Vertebrata</taxon>
        <taxon>Euteleostomi</taxon>
        <taxon>Mammalia</taxon>
        <taxon>Eutheria</taxon>
        <taxon>Euarchontoglires</taxon>
        <taxon>Primates</taxon>
        <taxon>Haplorrhini</taxon>
        <taxon>Catarrhini</taxon>
        <taxon>Hominidae</taxon>
        <taxon>Pongo</taxon>
    </lineage>
</organism>
<dbReference type="PROSITE" id="PS50157">
    <property type="entry name" value="ZINC_FINGER_C2H2_2"/>
    <property type="match status" value="1"/>
</dbReference>
<keyword evidence="1" id="KW-0479">Metal-binding</keyword>
<accession>A0A2J8SZN0</accession>
<reference evidence="4" key="1">
    <citation type="submission" date="2017-12" db="EMBL/GenBank/DDBJ databases">
        <title>High-resolution comparative analysis of great ape genomes.</title>
        <authorList>
            <person name="Pollen A."/>
            <person name="Hastie A."/>
            <person name="Hormozdiari F."/>
            <person name="Dougherty M."/>
            <person name="Liu R."/>
            <person name="Chaisson M."/>
            <person name="Hoppe E."/>
            <person name="Hill C."/>
            <person name="Pang A."/>
            <person name="Hillier L."/>
            <person name="Baker C."/>
            <person name="Armstrong J."/>
            <person name="Shendure J."/>
            <person name="Paten B."/>
            <person name="Wilson R."/>
            <person name="Chao H."/>
            <person name="Schneider V."/>
            <person name="Ventura M."/>
            <person name="Kronenberg Z."/>
            <person name="Murali S."/>
            <person name="Gordon D."/>
            <person name="Cantsilieris S."/>
            <person name="Munson K."/>
            <person name="Nelson B."/>
            <person name="Raja A."/>
            <person name="Underwood J."/>
            <person name="Diekhans M."/>
            <person name="Fiddes I."/>
            <person name="Haussler D."/>
            <person name="Eichler E."/>
        </authorList>
    </citation>
    <scope>NUCLEOTIDE SEQUENCE [LARGE SCALE GENOMIC DNA]</scope>
    <source>
        <strain evidence="4">Susie</strain>
    </source>
</reference>
<protein>
    <submittedName>
        <fullName evidence="4">ZNF839 isoform 8</fullName>
    </submittedName>
</protein>
<dbReference type="Pfam" id="PF15961">
    <property type="entry name" value="DUF4764"/>
    <property type="match status" value="1"/>
</dbReference>
<dbReference type="EMBL" id="NDHI03003534">
    <property type="protein sequence ID" value="PNJ26232.1"/>
    <property type="molecule type" value="Genomic_DNA"/>
</dbReference>
<feature type="region of interest" description="Disordered" evidence="2">
    <location>
        <begin position="751"/>
        <end position="772"/>
    </location>
</feature>
<dbReference type="InterPro" id="IPR031885">
    <property type="entry name" value="DUF4764"/>
</dbReference>
<proteinExistence type="predicted"/>
<evidence type="ECO:0000259" key="3">
    <source>
        <dbReference type="PROSITE" id="PS50157"/>
    </source>
</evidence>
<dbReference type="AlphaFoldDB" id="A0A2J8SZN0"/>
<name>A0A2J8SZN0_PONAB</name>
<evidence type="ECO:0000313" key="4">
    <source>
        <dbReference type="EMBL" id="PNJ26232.1"/>
    </source>
</evidence>
<feature type="region of interest" description="Disordered" evidence="2">
    <location>
        <begin position="1"/>
        <end position="92"/>
    </location>
</feature>
<feature type="compositionally biased region" description="Basic and acidic residues" evidence="2">
    <location>
        <begin position="592"/>
        <end position="601"/>
    </location>
</feature>
<dbReference type="InterPro" id="IPR013087">
    <property type="entry name" value="Znf_C2H2_type"/>
</dbReference>
<evidence type="ECO:0000256" key="2">
    <source>
        <dbReference type="SAM" id="MobiDB-lite"/>
    </source>
</evidence>
<dbReference type="GO" id="GO:0008270">
    <property type="term" value="F:zinc ion binding"/>
    <property type="evidence" value="ECO:0007669"/>
    <property type="project" value="UniProtKB-KW"/>
</dbReference>
<feature type="region of interest" description="Disordered" evidence="2">
    <location>
        <begin position="569"/>
        <end position="673"/>
    </location>
</feature>
<evidence type="ECO:0000256" key="1">
    <source>
        <dbReference type="PROSITE-ProRule" id="PRU00042"/>
    </source>
</evidence>
<feature type="compositionally biased region" description="Gly residues" evidence="2">
    <location>
        <begin position="8"/>
        <end position="20"/>
    </location>
</feature>
<feature type="region of interest" description="Disordered" evidence="2">
    <location>
        <begin position="406"/>
        <end position="436"/>
    </location>
</feature>
<keyword evidence="1" id="KW-0862">Zinc</keyword>
<keyword evidence="1" id="KW-0863">Zinc-finger</keyword>
<feature type="domain" description="C2H2-type" evidence="3">
    <location>
        <begin position="313"/>
        <end position="343"/>
    </location>
</feature>
<comment type="caution">
    <text evidence="4">The sequence shown here is derived from an EMBL/GenBank/DDBJ whole genome shotgun (WGS) entry which is preliminary data.</text>
</comment>
<sequence length="956" mass="102179">MADAEPEAGGGSEVGGGGGGPAPPGQSGSVARVAPLGPEQLRQVLEQVTKAQPPPPPPPFVLQDAARRLRDAAQQAALQRGRGTEPPRLPRLLPPQQLEAICVKVTSGEMKGQERPMPLPTTIQPQTARKSQLPRGNSCLVGLHIASPQLLRVQPLVRTEPQSCFLSDLRQPPAQGFVQRPLPALQVVPAKRVPAPKAPNEQGSMLTRLSASDPLTVTSLSSSSAHPFISNLHTRHTEKLKKSLKVKTRSGRVSRPPKYKAKDYKFIKTEDLADGHLSDSDDYSELCVEEDEDQRERHALFDLSSCSLRPKSFKCQTCEKSYIGKGGLARHFKLNPGHGQLDPEMVLSEKANGSTVRGCTEEKTLSLTSPGLSTPAAPCEGGARSCLVTESACSGLQNGQSVDVEETLPSEPENGALLGSERYQGPRRRTCSETPAESCTAVLQQRRAAQLPGGPAAAGEQRVSPSKARLKEFLQQCDREDLVELALPQLAQVVTVYEFLLMKVEKDHLAKPFFPAIYKEFEELHKMVKKMCQDYLSSSGLCSQETLEINNDKVAESLGITEFLQKKEIHPDNLGPEHLSRDMDGEQPEGAGSEKREHEAAEEGLALVKRPRREALSNDTTESLAANSRGREKPRPLHALATGEGFSPPVNVTVSPRSEESHTTTVSGGNGSVFQAGPQLQALANLEARSGSIGAALSSRDVSGLPLYARSGEPGRLTQAQVAAFPGENALEHSSDQDTWDSLRSPGFCSTLSSGGGAESLPPGGPGHAEAGHLGKVCDFHLNHQQPSPSSVLPTEIAAPPLEKILSVDSVAVDCAYRTVPKPGPQPGPHGSLLTEGHLRSLSGDLNRFPCGMDVHSGQRELESVVAVGEAMAFEISNGSHELLSQGQKQIFIQTSDGLILSPPGTIVSQEEDIVMVTDAEGRALQMGPPEGVPLEAVESLVTVEPEPSQRSGVRS</sequence>
<feature type="compositionally biased region" description="Polar residues" evidence="2">
    <location>
        <begin position="617"/>
        <end position="626"/>
    </location>
</feature>
<gene>
    <name evidence="4" type="ORF">CR201_G0039144</name>
</gene>
<dbReference type="PANTHER" id="PTHR16116">
    <property type="entry name" value="ZINC FINGER PROTEIN 839"/>
    <property type="match status" value="1"/>
</dbReference>
<dbReference type="InterPro" id="IPR039946">
    <property type="entry name" value="ZN839"/>
</dbReference>
<dbReference type="PANTHER" id="PTHR16116:SF5">
    <property type="entry name" value="ZINC FINGER PROTEIN 839"/>
    <property type="match status" value="1"/>
</dbReference>